<dbReference type="Proteomes" id="UP000825015">
    <property type="component" value="Chromosome"/>
</dbReference>
<evidence type="ECO:0000313" key="1">
    <source>
        <dbReference type="EMBL" id="BBL62921.1"/>
    </source>
</evidence>
<protein>
    <submittedName>
        <fullName evidence="1">Uncharacterized protein</fullName>
    </submittedName>
</protein>
<name>A0ACA8R595_METAZ</name>
<accession>A0ACA8R595</accession>
<dbReference type="EMBL" id="AP019779">
    <property type="protein sequence ID" value="BBL62921.1"/>
    <property type="molecule type" value="Genomic_DNA"/>
</dbReference>
<evidence type="ECO:0000313" key="2">
    <source>
        <dbReference type="Proteomes" id="UP000825015"/>
    </source>
</evidence>
<reference evidence="1" key="1">
    <citation type="submission" date="2019-06" db="EMBL/GenBank/DDBJ databases">
        <title>Complete genome sequence of Methanobrevibacter arboriphilus strain SA.</title>
        <authorList>
            <person name="Asakawa S."/>
        </authorList>
    </citation>
    <scope>NUCLEOTIDE SEQUENCE</scope>
    <source>
        <strain evidence="1">SA</strain>
    </source>
</reference>
<organism evidence="1 2">
    <name type="scientific">Methanobrevibacter arboriphilus</name>
    <dbReference type="NCBI Taxonomy" id="39441"/>
    <lineage>
        <taxon>Archaea</taxon>
        <taxon>Methanobacteriati</taxon>
        <taxon>Methanobacteriota</taxon>
        <taxon>Methanomada group</taxon>
        <taxon>Methanobacteria</taxon>
        <taxon>Methanobacteriales</taxon>
        <taxon>Methanobacteriaceae</taxon>
        <taxon>Methanobrevibacter</taxon>
    </lineage>
</organism>
<keyword evidence="2" id="KW-1185">Reference proteome</keyword>
<proteinExistence type="predicted"/>
<gene>
    <name evidence="1" type="ORF">MarbSA_19610</name>
</gene>
<sequence length="567" mass="64375">MKFNSDNLINFKNMYKNTSSFLLRSSDVKNKSFSLNNIFKIFLVSFLILALFLSLNSVFNSENHDDFDFSQGIIDLKNNHFKNSPFIVDSEIIGDNKVLNTSNENSHSKGVNTVHAASKVSPSSKAKLSSLGSPKTVSQKGVLKSSKNLKNYVSKNKKLPKYVTVEGYRYSVPEFTYLMTKTVEYQKKKVNSRVTVKYNVKNPTKPSGKTIKSKISLSNYYKYSLKTSNYINKYKKVPNYITTNKGSKIQYQTAVYMFSSILRYDYYYKKLPKSVNIKISSSNKINKYIPNYVRNSKTKSVPNKNAIWIQSRDFYNVNLNKLAESGIGNVFLHEVAISQYGKSTVINWAKNAASKGIKTHLWIQCFYANGKWINPVDTSKKTYNTAQFNKILSKIKTYSRMDYIGGIHLDYLRYPGNAYKYNYSNGVTGEKAITKFVSQAKTQVNKYNPNILLSAAVMPETSSNAYYYGQNIPKMGKYLDIITPMIYKGNYDKPSSWITSTTKWFVKNSGGARIWSGLQTYVSDNNINPLSINALSKDSKASLSGGADGIGLFRWGLTKFFNFLSVY</sequence>